<organism evidence="7 8">
    <name type="scientific">Fusibacter paucivorans</name>
    <dbReference type="NCBI Taxonomy" id="76009"/>
    <lineage>
        <taxon>Bacteria</taxon>
        <taxon>Bacillati</taxon>
        <taxon>Bacillota</taxon>
        <taxon>Clostridia</taxon>
        <taxon>Eubacteriales</taxon>
        <taxon>Eubacteriales Family XII. Incertae Sedis</taxon>
        <taxon>Fusibacter</taxon>
    </lineage>
</organism>
<comment type="subcellular location">
    <subcellularLocation>
        <location evidence="1">Membrane</location>
        <topology evidence="1">Multi-pass membrane protein</topology>
    </subcellularLocation>
</comment>
<comment type="caution">
    <text evidence="7">The sequence shown here is derived from an EMBL/GenBank/DDBJ whole genome shotgun (WGS) entry which is preliminary data.</text>
</comment>
<feature type="transmembrane region" description="Helical" evidence="5">
    <location>
        <begin position="233"/>
        <end position="255"/>
    </location>
</feature>
<keyword evidence="3 5" id="KW-1133">Transmembrane helix</keyword>
<dbReference type="PANTHER" id="PTHR37305:SF1">
    <property type="entry name" value="MEMBRANE PROTEIN"/>
    <property type="match status" value="1"/>
</dbReference>
<evidence type="ECO:0000256" key="2">
    <source>
        <dbReference type="ARBA" id="ARBA00022692"/>
    </source>
</evidence>
<name>A0ABS5PLD3_9FIRM</name>
<evidence type="ECO:0000259" key="6">
    <source>
        <dbReference type="Pfam" id="PF12698"/>
    </source>
</evidence>
<evidence type="ECO:0000256" key="1">
    <source>
        <dbReference type="ARBA" id="ARBA00004141"/>
    </source>
</evidence>
<evidence type="ECO:0000256" key="4">
    <source>
        <dbReference type="ARBA" id="ARBA00023136"/>
    </source>
</evidence>
<protein>
    <submittedName>
        <fullName evidence="7">ABC transporter permease</fullName>
    </submittedName>
</protein>
<evidence type="ECO:0000256" key="5">
    <source>
        <dbReference type="SAM" id="Phobius"/>
    </source>
</evidence>
<proteinExistence type="predicted"/>
<sequence>MNSFWSLTGFEYKKILCRKSTWIVFFLAIIATVISVSGTLLGNSYIDGEIYESNYEGMTKDRSYARSLSGQAIDHKLIVKAVDAYSKIPGSDSYHDTTEYQTFARPYSAIYAIVRTVYNTESKRFNMEDFQKLSEEQVEQFYALRRNKQVQLVEATSMSDKAKEKVLVLDAKIMTPLIFSYTDGYTRFFVTVYTLGLVAAFAMAVCIAPIFSGEYAAGTDQLILTSRHGKNKLIAAKLFTGFSLAALICAVLTAVDYILSLSLFGSDGADAPLQLYSPLSPYPLTMGKTALILAVCTLFACLMTAAITMLLSAKFKSPFGVIILVGLLLIMPMFVSISERNIVLYNLFQLLPTNMMPYWTVTNGILYELLGLVIKPYVFMPIFAIVISMLLAPLAYRSFKKHQIG</sequence>
<keyword evidence="2 5" id="KW-0812">Transmembrane</keyword>
<feature type="transmembrane region" description="Helical" evidence="5">
    <location>
        <begin position="377"/>
        <end position="396"/>
    </location>
</feature>
<feature type="transmembrane region" description="Helical" evidence="5">
    <location>
        <begin position="188"/>
        <end position="212"/>
    </location>
</feature>
<dbReference type="RefSeq" id="WP_213235746.1">
    <property type="nucleotide sequence ID" value="NZ_JAHBCL010000006.1"/>
</dbReference>
<evidence type="ECO:0000313" key="8">
    <source>
        <dbReference type="Proteomes" id="UP000746471"/>
    </source>
</evidence>
<feature type="transmembrane region" description="Helical" evidence="5">
    <location>
        <begin position="290"/>
        <end position="311"/>
    </location>
</feature>
<keyword evidence="8" id="KW-1185">Reference proteome</keyword>
<dbReference type="Pfam" id="PF12698">
    <property type="entry name" value="ABC2_membrane_3"/>
    <property type="match status" value="1"/>
</dbReference>
<dbReference type="EMBL" id="JAHBCL010000006">
    <property type="protein sequence ID" value="MBS7525960.1"/>
    <property type="molecule type" value="Genomic_DNA"/>
</dbReference>
<feature type="domain" description="ABC-2 type transporter transmembrane" evidence="6">
    <location>
        <begin position="70"/>
        <end position="387"/>
    </location>
</feature>
<evidence type="ECO:0000313" key="7">
    <source>
        <dbReference type="EMBL" id="MBS7525960.1"/>
    </source>
</evidence>
<dbReference type="InterPro" id="IPR013525">
    <property type="entry name" value="ABC2_TM"/>
</dbReference>
<accession>A0ABS5PLD3</accession>
<gene>
    <name evidence="7" type="ORF">KHM83_04615</name>
</gene>
<feature type="transmembrane region" description="Helical" evidence="5">
    <location>
        <begin position="318"/>
        <end position="337"/>
    </location>
</feature>
<dbReference type="Proteomes" id="UP000746471">
    <property type="component" value="Unassembled WGS sequence"/>
</dbReference>
<evidence type="ECO:0000256" key="3">
    <source>
        <dbReference type="ARBA" id="ARBA00022989"/>
    </source>
</evidence>
<dbReference type="PANTHER" id="PTHR37305">
    <property type="entry name" value="INTEGRAL MEMBRANE PROTEIN-RELATED"/>
    <property type="match status" value="1"/>
</dbReference>
<reference evidence="7 8" key="1">
    <citation type="submission" date="2021-05" db="EMBL/GenBank/DDBJ databases">
        <title>Fusibacter ferrireducens sp. nov., an anaerobic, sulfur- and Fe-reducing bacterium isolated from the mangrove sediment.</title>
        <authorList>
            <person name="Qiu D."/>
        </authorList>
    </citation>
    <scope>NUCLEOTIDE SEQUENCE [LARGE SCALE GENOMIC DNA]</scope>
    <source>
        <strain evidence="7 8">DSM 12116</strain>
    </source>
</reference>
<keyword evidence="4 5" id="KW-0472">Membrane</keyword>
<feature type="transmembrane region" description="Helical" evidence="5">
    <location>
        <begin position="21"/>
        <end position="46"/>
    </location>
</feature>